<dbReference type="SMART" id="SM00382">
    <property type="entry name" value="AAA"/>
    <property type="match status" value="1"/>
</dbReference>
<keyword evidence="4 15" id="KW-0645">Protease</keyword>
<dbReference type="InterPro" id="IPR005936">
    <property type="entry name" value="FtsH"/>
</dbReference>
<keyword evidence="5 15" id="KW-0812">Transmembrane</keyword>
<keyword evidence="13 15" id="KW-0472">Membrane</keyword>
<keyword evidence="18" id="KW-0132">Cell division</keyword>
<name>A0A0D5ZKB7_9BACT</name>
<comment type="similarity">
    <text evidence="2 15">In the C-terminal section; belongs to the peptidase M41 family.</text>
</comment>
<comment type="similarity">
    <text evidence="14 15">In the central section; belongs to the AAA ATPase family.</text>
</comment>
<dbReference type="SUPFAM" id="SSF140990">
    <property type="entry name" value="FtsH protease domain-like"/>
    <property type="match status" value="1"/>
</dbReference>
<dbReference type="GO" id="GO:0016887">
    <property type="term" value="F:ATP hydrolysis activity"/>
    <property type="evidence" value="ECO:0007669"/>
    <property type="project" value="UniProtKB-UniRule"/>
</dbReference>
<feature type="transmembrane region" description="Helical" evidence="15">
    <location>
        <begin position="7"/>
        <end position="28"/>
    </location>
</feature>
<feature type="binding site" evidence="15">
    <location>
        <position position="453"/>
    </location>
    <ligand>
        <name>Zn(2+)</name>
        <dbReference type="ChEBI" id="CHEBI:29105"/>
        <note>catalytic</note>
    </ligand>
</feature>
<dbReference type="GO" id="GO:0005886">
    <property type="term" value="C:plasma membrane"/>
    <property type="evidence" value="ECO:0007669"/>
    <property type="project" value="UniProtKB-SubCell"/>
</dbReference>
<feature type="transmembrane region" description="Helical" evidence="15">
    <location>
        <begin position="132"/>
        <end position="155"/>
    </location>
</feature>
<accession>A0A0D5ZKB7</accession>
<dbReference type="GO" id="GO:0004222">
    <property type="term" value="F:metalloendopeptidase activity"/>
    <property type="evidence" value="ECO:0007669"/>
    <property type="project" value="InterPro"/>
</dbReference>
<feature type="region of interest" description="Disordered" evidence="16">
    <location>
        <begin position="651"/>
        <end position="688"/>
    </location>
</feature>
<dbReference type="FunFam" id="3.40.50.300:FF:000001">
    <property type="entry name" value="ATP-dependent zinc metalloprotease FtsH"/>
    <property type="match status" value="1"/>
</dbReference>
<comment type="cofactor">
    <cofactor evidence="15">
        <name>Zn(2+)</name>
        <dbReference type="ChEBI" id="CHEBI:29105"/>
    </cofactor>
    <text evidence="15">Binds 1 zinc ion per subunit.</text>
</comment>
<comment type="subcellular location">
    <subcellularLocation>
        <location evidence="15">Cell membrane</location>
        <topology evidence="15">Multi-pass membrane protein</topology>
        <orientation evidence="15">Cytoplasmic side</orientation>
    </subcellularLocation>
    <subcellularLocation>
        <location evidence="1">Membrane</location>
    </subcellularLocation>
</comment>
<dbReference type="HAMAP" id="MF_01458">
    <property type="entry name" value="FtsH"/>
    <property type="match status" value="1"/>
</dbReference>
<dbReference type="InterPro" id="IPR003593">
    <property type="entry name" value="AAA+_ATPase"/>
</dbReference>
<proteinExistence type="inferred from homology"/>
<dbReference type="GO" id="GO:0006508">
    <property type="term" value="P:proteolysis"/>
    <property type="evidence" value="ECO:0007669"/>
    <property type="project" value="UniProtKB-KW"/>
</dbReference>
<gene>
    <name evidence="15" type="primary">ftsH</name>
    <name evidence="18" type="ORF">VO56_02915</name>
</gene>
<dbReference type="InterPro" id="IPR041569">
    <property type="entry name" value="AAA_lid_3"/>
</dbReference>
<evidence type="ECO:0000256" key="7">
    <source>
        <dbReference type="ARBA" id="ARBA00022741"/>
    </source>
</evidence>
<dbReference type="GO" id="GO:0005524">
    <property type="term" value="F:ATP binding"/>
    <property type="evidence" value="ECO:0007669"/>
    <property type="project" value="UniProtKB-UniRule"/>
</dbReference>
<dbReference type="PANTHER" id="PTHR23076">
    <property type="entry name" value="METALLOPROTEASE M41 FTSH"/>
    <property type="match status" value="1"/>
</dbReference>
<evidence type="ECO:0000256" key="12">
    <source>
        <dbReference type="ARBA" id="ARBA00023049"/>
    </source>
</evidence>
<dbReference type="InterPro" id="IPR027417">
    <property type="entry name" value="P-loop_NTPase"/>
</dbReference>
<dbReference type="Pfam" id="PF01434">
    <property type="entry name" value="Peptidase_M41"/>
    <property type="match status" value="1"/>
</dbReference>
<dbReference type="EMBL" id="CP011021">
    <property type="protein sequence ID" value="AKA50172.1"/>
    <property type="molecule type" value="Genomic_DNA"/>
</dbReference>
<dbReference type="SUPFAM" id="SSF52540">
    <property type="entry name" value="P-loop containing nucleoside triphosphate hydrolases"/>
    <property type="match status" value="1"/>
</dbReference>
<dbReference type="GO" id="GO:0008270">
    <property type="term" value="F:zinc ion binding"/>
    <property type="evidence" value="ECO:0007669"/>
    <property type="project" value="UniProtKB-UniRule"/>
</dbReference>
<keyword evidence="18" id="KW-0131">Cell cycle</keyword>
<dbReference type="HOGENOM" id="CLU_000688_16_2_14"/>
<dbReference type="KEGG" id="mgb:VO56_02915"/>
<evidence type="ECO:0000256" key="2">
    <source>
        <dbReference type="ARBA" id="ARBA00010044"/>
    </source>
</evidence>
<sequence length="688" mass="76111">MKFKLNWIRVLMIVLILTFVGIMIYMIVNKLFTTTPEKISISALVEYITNAAKQPNDSIYFEKIEVDPFTNKFTGVFVDGQKTINFLAYGNYRDLGVAGDGNIPSVAFSYLKNNEVIQSAGLSSVGVTEENWFVSFFVRGLLPQIIVLLLFYFIIRWSLRGMSGGASGFGGQDKSPAQLIKSDKKFSDIAGNKEPIEEIKEIVDYLKNPKKYEASGARMPRGILLGGPPGTGKTLLAKATAGEANVPFFFVSASNFVELFVGMGAKRVRQVIAEARKNAPAIVFIDELDAIGRTRGGGIGGGNDEREQTLNQLLVEMDGIKENSGLLFIAATNRTDVLDPALIRPGRFDRTITVGLPDVKEREEILKLHAKGKRFESDVHFNNVARRTPGFSGAQLENVINEAVLLSIREKTNLISLAQIDEAIDRVMSGPAKKSRTITKEELTLVAYHEAGHAVVGIRTPGGNKVQKITIIPRGQAGGYNLMMPENEKYNYTKQELLASIASFMGGRAAEEIIYGEKHITTGASDDIKKATNIARRMVTEFGMSDLGPIKYMEEEGSPFLGKTLAQNSGISNQITHEIDMEVRKIIFQAKEIATKTINENRELLELIKTLLLEQETIIAEEIDYIAKNLKLPPKKEEQIKVAEEPFDLDDLLNENNSESKEVQKADVAEQLSEANEELAQEEKSESN</sequence>
<dbReference type="EC" id="3.4.24.-" evidence="15"/>
<dbReference type="GO" id="GO:0030163">
    <property type="term" value="P:protein catabolic process"/>
    <property type="evidence" value="ECO:0007669"/>
    <property type="project" value="UniProtKB-UniRule"/>
</dbReference>
<dbReference type="NCBIfam" id="TIGR01241">
    <property type="entry name" value="FtsH_fam"/>
    <property type="match status" value="1"/>
</dbReference>
<feature type="binding site" evidence="15">
    <location>
        <position position="527"/>
    </location>
    <ligand>
        <name>Zn(2+)</name>
        <dbReference type="ChEBI" id="CHEBI:29105"/>
        <note>catalytic</note>
    </ligand>
</feature>
<keyword evidence="9 15" id="KW-0862">Zinc</keyword>
<dbReference type="Gene3D" id="1.10.8.60">
    <property type="match status" value="1"/>
</dbReference>
<evidence type="ECO:0000256" key="9">
    <source>
        <dbReference type="ARBA" id="ARBA00022833"/>
    </source>
</evidence>
<evidence type="ECO:0000256" key="13">
    <source>
        <dbReference type="ARBA" id="ARBA00023136"/>
    </source>
</evidence>
<keyword evidence="12 15" id="KW-0482">Metalloprotease</keyword>
<feature type="binding site" evidence="15">
    <location>
        <begin position="227"/>
        <end position="234"/>
    </location>
    <ligand>
        <name>ATP</name>
        <dbReference type="ChEBI" id="CHEBI:30616"/>
    </ligand>
</feature>
<evidence type="ECO:0000256" key="10">
    <source>
        <dbReference type="ARBA" id="ARBA00022840"/>
    </source>
</evidence>
<dbReference type="FunFam" id="1.20.58.760:FF:000001">
    <property type="entry name" value="ATP-dependent zinc metalloprotease FtsH"/>
    <property type="match status" value="1"/>
</dbReference>
<dbReference type="PATRIC" id="fig|29556.3.peg.577"/>
<dbReference type="PANTHER" id="PTHR23076:SF97">
    <property type="entry name" value="ATP-DEPENDENT ZINC METALLOPROTEASE YME1L1"/>
    <property type="match status" value="1"/>
</dbReference>
<feature type="domain" description="AAA+ ATPase" evidence="17">
    <location>
        <begin position="219"/>
        <end position="358"/>
    </location>
</feature>
<dbReference type="CDD" id="cd19501">
    <property type="entry name" value="RecA-like_FtsH"/>
    <property type="match status" value="1"/>
</dbReference>
<evidence type="ECO:0000256" key="4">
    <source>
        <dbReference type="ARBA" id="ARBA00022670"/>
    </source>
</evidence>
<dbReference type="Pfam" id="PF00004">
    <property type="entry name" value="AAA"/>
    <property type="match status" value="1"/>
</dbReference>
<dbReference type="GO" id="GO:0004176">
    <property type="term" value="F:ATP-dependent peptidase activity"/>
    <property type="evidence" value="ECO:0007669"/>
    <property type="project" value="InterPro"/>
</dbReference>
<evidence type="ECO:0000256" key="11">
    <source>
        <dbReference type="ARBA" id="ARBA00022989"/>
    </source>
</evidence>
<feature type="binding site" evidence="15">
    <location>
        <position position="449"/>
    </location>
    <ligand>
        <name>Zn(2+)</name>
        <dbReference type="ChEBI" id="CHEBI:29105"/>
        <note>catalytic</note>
    </ligand>
</feature>
<dbReference type="Proteomes" id="UP000032722">
    <property type="component" value="Chromosome"/>
</dbReference>
<dbReference type="Pfam" id="PF17862">
    <property type="entry name" value="AAA_lid_3"/>
    <property type="match status" value="1"/>
</dbReference>
<keyword evidence="7 15" id="KW-0547">Nucleotide-binding</keyword>
<keyword evidence="6 15" id="KW-0479">Metal-binding</keyword>
<dbReference type="InterPro" id="IPR000642">
    <property type="entry name" value="Peptidase_M41"/>
</dbReference>
<comment type="subunit">
    <text evidence="15">Homohexamer.</text>
</comment>
<reference evidence="18 19" key="1">
    <citation type="journal article" date="2015" name="Genome Announc.">
        <title>Complete Genome Sequence of Mycoplasma meleagridis, a Possible Emerging Pathogen in Chickens.</title>
        <authorList>
            <person name="Abolnik C."/>
        </authorList>
    </citation>
    <scope>NUCLEOTIDE SEQUENCE [LARGE SCALE GENOMIC DNA]</scope>
    <source>
        <strain evidence="18 19">B2096 8B</strain>
    </source>
</reference>
<keyword evidence="11 15" id="KW-1133">Transmembrane helix</keyword>
<feature type="active site" evidence="15">
    <location>
        <position position="450"/>
    </location>
</feature>
<dbReference type="FunFam" id="1.10.8.60:FF:000001">
    <property type="entry name" value="ATP-dependent zinc metalloprotease FtsH"/>
    <property type="match status" value="1"/>
</dbReference>
<evidence type="ECO:0000313" key="19">
    <source>
        <dbReference type="Proteomes" id="UP000032722"/>
    </source>
</evidence>
<dbReference type="Gene3D" id="3.40.50.300">
    <property type="entry name" value="P-loop containing nucleotide triphosphate hydrolases"/>
    <property type="match status" value="1"/>
</dbReference>
<organism evidence="19">
    <name type="scientific">Mycoplasmopsis gallinacea</name>
    <dbReference type="NCBI Taxonomy" id="29556"/>
    <lineage>
        <taxon>Bacteria</taxon>
        <taxon>Bacillati</taxon>
        <taxon>Mycoplasmatota</taxon>
        <taxon>Mycoplasmoidales</taxon>
        <taxon>Metamycoplasmataceae</taxon>
        <taxon>Mycoplasmopsis</taxon>
    </lineage>
</organism>
<dbReference type="InterPro" id="IPR037219">
    <property type="entry name" value="Peptidase_M41-like"/>
</dbReference>
<evidence type="ECO:0000256" key="8">
    <source>
        <dbReference type="ARBA" id="ARBA00022801"/>
    </source>
</evidence>
<comment type="function">
    <text evidence="15">Acts as a processive, ATP-dependent zinc metallopeptidase for both cytoplasmic and membrane proteins. Plays a role in the quality control of integral membrane proteins.</text>
</comment>
<keyword evidence="8 15" id="KW-0378">Hydrolase</keyword>
<evidence type="ECO:0000256" key="6">
    <source>
        <dbReference type="ARBA" id="ARBA00022723"/>
    </source>
</evidence>
<evidence type="ECO:0000313" key="18">
    <source>
        <dbReference type="EMBL" id="AKA50172.1"/>
    </source>
</evidence>
<dbReference type="Gene3D" id="1.20.58.760">
    <property type="entry name" value="Peptidase M41"/>
    <property type="match status" value="1"/>
</dbReference>
<evidence type="ECO:0000256" key="15">
    <source>
        <dbReference type="HAMAP-Rule" id="MF_01458"/>
    </source>
</evidence>
<dbReference type="AlphaFoldDB" id="A0A0D5ZKB7"/>
<evidence type="ECO:0000259" key="17">
    <source>
        <dbReference type="SMART" id="SM00382"/>
    </source>
</evidence>
<evidence type="ECO:0000256" key="3">
    <source>
        <dbReference type="ARBA" id="ARBA00022475"/>
    </source>
</evidence>
<dbReference type="InterPro" id="IPR003959">
    <property type="entry name" value="ATPase_AAA_core"/>
</dbReference>
<evidence type="ECO:0000256" key="1">
    <source>
        <dbReference type="ARBA" id="ARBA00004370"/>
    </source>
</evidence>
<keyword evidence="10 15" id="KW-0067">ATP-binding</keyword>
<evidence type="ECO:0000256" key="16">
    <source>
        <dbReference type="SAM" id="MobiDB-lite"/>
    </source>
</evidence>
<evidence type="ECO:0000256" key="14">
    <source>
        <dbReference type="ARBA" id="ARBA00061570"/>
    </source>
</evidence>
<keyword evidence="3 15" id="KW-1003">Cell membrane</keyword>
<dbReference type="GO" id="GO:0051301">
    <property type="term" value="P:cell division"/>
    <property type="evidence" value="ECO:0007669"/>
    <property type="project" value="UniProtKB-KW"/>
</dbReference>
<protein>
    <recommendedName>
        <fullName evidence="15">ATP-dependent zinc metalloprotease FtsH</fullName>
        <ecNumber evidence="15">3.4.24.-</ecNumber>
    </recommendedName>
</protein>
<feature type="compositionally biased region" description="Basic and acidic residues" evidence="16">
    <location>
        <begin position="658"/>
        <end position="668"/>
    </location>
</feature>
<evidence type="ECO:0000256" key="5">
    <source>
        <dbReference type="ARBA" id="ARBA00022692"/>
    </source>
</evidence>